<evidence type="ECO:0000313" key="1">
    <source>
        <dbReference type="EMBL" id="UAW01115.1"/>
    </source>
</evidence>
<dbReference type="KEGG" id="vg:77933469"/>
<proteinExistence type="predicted"/>
<protein>
    <recommendedName>
        <fullName evidence="3">Lipoprotein</fullName>
    </recommendedName>
</protein>
<reference evidence="1 2" key="1">
    <citation type="submission" date="2021-06" db="EMBL/GenBank/DDBJ databases">
        <authorList>
            <person name="Chen R."/>
            <person name="Qin H."/>
            <person name="He S."/>
            <person name="Han P."/>
            <person name="Xu F."/>
            <person name="Sun H."/>
            <person name="Fan H."/>
            <person name="Tong Y."/>
        </authorList>
    </citation>
    <scope>NUCLEOTIDE SEQUENCE [LARGE SCALE GENOMIC DNA]</scope>
</reference>
<dbReference type="GeneID" id="77933469"/>
<dbReference type="EMBL" id="MZ447858">
    <property type="protein sequence ID" value="UAW01115.1"/>
    <property type="molecule type" value="Genomic_DNA"/>
</dbReference>
<accession>A0AAE9BPY7</accession>
<dbReference type="RefSeq" id="YP_010657550.1">
    <property type="nucleotide sequence ID" value="NC_070848.1"/>
</dbReference>
<dbReference type="Proteomes" id="UP000828026">
    <property type="component" value="Segment"/>
</dbReference>
<sequence length="94" mass="10598">MKKYLWLSLIALALMGCEPTPPKAKNNYILPAEMSHCKVYSIYDGVKDLYTIYCPQATTVTCHDTGGKTNTTICTTTVVDPELIEYKRLKAKYD</sequence>
<evidence type="ECO:0008006" key="3">
    <source>
        <dbReference type="Google" id="ProtNLM"/>
    </source>
</evidence>
<organism evidence="1 2">
    <name type="scientific">Vibrio phage BUCT194</name>
    <dbReference type="NCBI Taxonomy" id="2859072"/>
    <lineage>
        <taxon>Viruses</taxon>
        <taxon>Duplodnaviria</taxon>
        <taxon>Heunggongvirae</taxon>
        <taxon>Uroviricota</taxon>
        <taxon>Caudoviricetes</taxon>
        <taxon>Schitoviridae</taxon>
        <taxon>Varunavirus</taxon>
        <taxon>Varunavirus BUCT194</taxon>
    </lineage>
</organism>
<evidence type="ECO:0000313" key="2">
    <source>
        <dbReference type="Proteomes" id="UP000828026"/>
    </source>
</evidence>
<keyword evidence="2" id="KW-1185">Reference proteome</keyword>
<name>A0AAE9BPY7_9CAUD</name>
<dbReference type="PROSITE" id="PS51257">
    <property type="entry name" value="PROKAR_LIPOPROTEIN"/>
    <property type="match status" value="1"/>
</dbReference>
<dbReference type="Pfam" id="PF16225">
    <property type="entry name" value="DUF4884"/>
    <property type="match status" value="1"/>
</dbReference>
<dbReference type="InterPro" id="IPR032618">
    <property type="entry name" value="DUF4884"/>
</dbReference>